<dbReference type="Proteomes" id="UP000290649">
    <property type="component" value="Unassembled WGS sequence"/>
</dbReference>
<name>A0A4Q0VYA7_9BACI</name>
<dbReference type="EMBL" id="QOUX01000001">
    <property type="protein sequence ID" value="RXJ04539.1"/>
    <property type="molecule type" value="Genomic_DNA"/>
</dbReference>
<accession>A0A4Q0VYA7</accession>
<organism evidence="3 4">
    <name type="scientific">Anaerobacillus alkaliphilus</name>
    <dbReference type="NCBI Taxonomy" id="1548597"/>
    <lineage>
        <taxon>Bacteria</taxon>
        <taxon>Bacillati</taxon>
        <taxon>Bacillota</taxon>
        <taxon>Bacilli</taxon>
        <taxon>Bacillales</taxon>
        <taxon>Bacillaceae</taxon>
        <taxon>Anaerobacillus</taxon>
    </lineage>
</organism>
<evidence type="ECO:0000256" key="1">
    <source>
        <dbReference type="SAM" id="Phobius"/>
    </source>
</evidence>
<dbReference type="Gene3D" id="2.60.40.3680">
    <property type="match status" value="2"/>
</dbReference>
<evidence type="ECO:0000313" key="3">
    <source>
        <dbReference type="EMBL" id="RXJ04539.1"/>
    </source>
</evidence>
<keyword evidence="2" id="KW-0732">Signal</keyword>
<feature type="signal peptide" evidence="2">
    <location>
        <begin position="1"/>
        <end position="19"/>
    </location>
</feature>
<dbReference type="RefSeq" id="WP_129076879.1">
    <property type="nucleotide sequence ID" value="NZ_QOUX01000001.1"/>
</dbReference>
<keyword evidence="4" id="KW-1185">Reference proteome</keyword>
<sequence length="447" mass="51328">MKKYIYSILIMLLLTQPMAVTLANSGPAYWEGHPSTEMMTIASDTPIIVENEELVFDFTNSDPYHSVHGKVTATYQMFNPTDESQVVEMVFPFVGTVIGFSDDEVVITSDHQILTYDLYVGDLISERFENKKRDFEFSKILSTISKEPYSARNLTEEEQGKLYIIEVTPKNEERIHLGMSFYYNGKNTKLITKGFNGYRYDNGQTQLSAWCYQPERLEIFVLGDDIDFDIQAFTDGEMEEKTDLYSVETSVVEVSVKDYLFELLKEADYSEQLTDTQLYNVFAEVLDQYFSRDIGYTTKYDLLEHGYHERILSLVYQVEFPPKTTKTVAVSYIARGTMDKTKTAKPLHTFDYILNPAKNWSDFGSLAIRILTPEQAPFIVDSTIDFGKVEKNVYEANLFALPEEDLSFTLYEHEEIGFGDRIGAKIGLILLVLLIVTIVVVIRVRKR</sequence>
<gene>
    <name evidence="3" type="ORF">DS745_03915</name>
</gene>
<protein>
    <submittedName>
        <fullName evidence="3">Uncharacterized protein</fullName>
    </submittedName>
</protein>
<comment type="caution">
    <text evidence="3">The sequence shown here is derived from an EMBL/GenBank/DDBJ whole genome shotgun (WGS) entry which is preliminary data.</text>
</comment>
<feature type="chain" id="PRO_5038689082" evidence="2">
    <location>
        <begin position="20"/>
        <end position="447"/>
    </location>
</feature>
<evidence type="ECO:0000313" key="4">
    <source>
        <dbReference type="Proteomes" id="UP000290649"/>
    </source>
</evidence>
<keyword evidence="1" id="KW-1133">Transmembrane helix</keyword>
<feature type="transmembrane region" description="Helical" evidence="1">
    <location>
        <begin position="422"/>
        <end position="442"/>
    </location>
</feature>
<dbReference type="OrthoDB" id="2959992at2"/>
<reference evidence="3 4" key="1">
    <citation type="journal article" date="2019" name="Int. J. Syst. Evol. Microbiol.">
        <title>Anaerobacillus alkaliphilus sp. nov., a novel alkaliphilic and moderately halophilic bacterium.</title>
        <authorList>
            <person name="Borsodi A.K."/>
            <person name="Aszalos J.M."/>
            <person name="Bihari P."/>
            <person name="Nagy I."/>
            <person name="Schumann P."/>
            <person name="Sproer C."/>
            <person name="Kovacs A.L."/>
            <person name="Boka K."/>
            <person name="Dobosy P."/>
            <person name="Ovari M."/>
            <person name="Szili-Kovacs T."/>
            <person name="Toth E."/>
        </authorList>
    </citation>
    <scope>NUCLEOTIDE SEQUENCE [LARGE SCALE GENOMIC DNA]</scope>
    <source>
        <strain evidence="3 4">B16-10</strain>
    </source>
</reference>
<keyword evidence="1" id="KW-0812">Transmembrane</keyword>
<keyword evidence="1" id="KW-0472">Membrane</keyword>
<evidence type="ECO:0000256" key="2">
    <source>
        <dbReference type="SAM" id="SignalP"/>
    </source>
</evidence>
<dbReference type="AlphaFoldDB" id="A0A4Q0VYA7"/>
<proteinExistence type="predicted"/>